<reference evidence="2" key="1">
    <citation type="submission" date="2020-08" db="EMBL/GenBank/DDBJ databases">
        <title>Multicomponent nature underlies the extraordinary mechanical properties of spider dragline silk.</title>
        <authorList>
            <person name="Kono N."/>
            <person name="Nakamura H."/>
            <person name="Mori M."/>
            <person name="Yoshida Y."/>
            <person name="Ohtoshi R."/>
            <person name="Malay A.D."/>
            <person name="Moran D.A.P."/>
            <person name="Tomita M."/>
            <person name="Numata K."/>
            <person name="Arakawa K."/>
        </authorList>
    </citation>
    <scope>NUCLEOTIDE SEQUENCE</scope>
</reference>
<comment type="caution">
    <text evidence="2">The sequence shown here is derived from an EMBL/GenBank/DDBJ whole genome shotgun (WGS) entry which is preliminary data.</text>
</comment>
<evidence type="ECO:0000259" key="1">
    <source>
        <dbReference type="Pfam" id="PF23055"/>
    </source>
</evidence>
<dbReference type="PANTHER" id="PTHR33327">
    <property type="entry name" value="ENDONUCLEASE"/>
    <property type="match status" value="1"/>
</dbReference>
<dbReference type="OrthoDB" id="6262499at2759"/>
<sequence>MSRRELCFASLRLITPVGRGYIGILFLPHLYILDDLGLARFGGIGPISSIKPVNESKTKYNHAMNHLPPEMTTVVRDVIMQSDYTNPYAELKQQIISRCSESKTFEIRSLLAGEKLGDPKTSELLRVKKRLAENPHIDDSLLF</sequence>
<protein>
    <recommendedName>
        <fullName evidence="1">DUF7041 domain-containing protein</fullName>
    </recommendedName>
</protein>
<dbReference type="Pfam" id="PF23055">
    <property type="entry name" value="DUF7041"/>
    <property type="match status" value="1"/>
</dbReference>
<name>A0A8X6TC04_NEPPI</name>
<accession>A0A8X6TC04</accession>
<gene>
    <name evidence="2" type="primary">AVEN_169424_1</name>
    <name evidence="2" type="ORF">NPIL_550181</name>
</gene>
<feature type="domain" description="DUF7041" evidence="1">
    <location>
        <begin position="50"/>
        <end position="111"/>
    </location>
</feature>
<dbReference type="AlphaFoldDB" id="A0A8X6TC04"/>
<evidence type="ECO:0000313" key="3">
    <source>
        <dbReference type="Proteomes" id="UP000887013"/>
    </source>
</evidence>
<evidence type="ECO:0000313" key="2">
    <source>
        <dbReference type="EMBL" id="GFS91785.1"/>
    </source>
</evidence>
<dbReference type="Proteomes" id="UP000887013">
    <property type="component" value="Unassembled WGS sequence"/>
</dbReference>
<dbReference type="PANTHER" id="PTHR33327:SF3">
    <property type="entry name" value="RNA-DIRECTED DNA POLYMERASE"/>
    <property type="match status" value="1"/>
</dbReference>
<dbReference type="InterPro" id="IPR055469">
    <property type="entry name" value="DUF7041"/>
</dbReference>
<dbReference type="EMBL" id="BMAW01004966">
    <property type="protein sequence ID" value="GFS91785.1"/>
    <property type="molecule type" value="Genomic_DNA"/>
</dbReference>
<proteinExistence type="predicted"/>
<keyword evidence="3" id="KW-1185">Reference proteome</keyword>
<organism evidence="2 3">
    <name type="scientific">Nephila pilipes</name>
    <name type="common">Giant wood spider</name>
    <name type="synonym">Nephila maculata</name>
    <dbReference type="NCBI Taxonomy" id="299642"/>
    <lineage>
        <taxon>Eukaryota</taxon>
        <taxon>Metazoa</taxon>
        <taxon>Ecdysozoa</taxon>
        <taxon>Arthropoda</taxon>
        <taxon>Chelicerata</taxon>
        <taxon>Arachnida</taxon>
        <taxon>Araneae</taxon>
        <taxon>Araneomorphae</taxon>
        <taxon>Entelegynae</taxon>
        <taxon>Araneoidea</taxon>
        <taxon>Nephilidae</taxon>
        <taxon>Nephila</taxon>
    </lineage>
</organism>